<dbReference type="AlphaFoldDB" id="A0A814L7C9"/>
<evidence type="ECO:0000313" key="4">
    <source>
        <dbReference type="EMBL" id="CAF3853302.1"/>
    </source>
</evidence>
<dbReference type="EMBL" id="CAJOBC010004497">
    <property type="protein sequence ID" value="CAF3830170.1"/>
    <property type="molecule type" value="Genomic_DNA"/>
</dbReference>
<reference evidence="1" key="1">
    <citation type="submission" date="2021-02" db="EMBL/GenBank/DDBJ databases">
        <authorList>
            <person name="Nowell W R."/>
        </authorList>
    </citation>
    <scope>NUCLEOTIDE SEQUENCE</scope>
</reference>
<evidence type="ECO:0000313" key="3">
    <source>
        <dbReference type="EMBL" id="CAF3830170.1"/>
    </source>
</evidence>
<dbReference type="OrthoDB" id="10131069at2759"/>
<dbReference type="Proteomes" id="UP000677228">
    <property type="component" value="Unassembled WGS sequence"/>
</dbReference>
<dbReference type="EMBL" id="CAJNOQ010004497">
    <property type="protein sequence ID" value="CAF1061986.1"/>
    <property type="molecule type" value="Genomic_DNA"/>
</dbReference>
<keyword evidence="5" id="KW-1185">Reference proteome</keyword>
<dbReference type="Proteomes" id="UP000681722">
    <property type="component" value="Unassembled WGS sequence"/>
</dbReference>
<dbReference type="EMBL" id="CAJOBA010009530">
    <property type="protein sequence ID" value="CAF3853302.1"/>
    <property type="molecule type" value="Genomic_DNA"/>
</dbReference>
<evidence type="ECO:0000313" key="2">
    <source>
        <dbReference type="EMBL" id="CAF1091789.1"/>
    </source>
</evidence>
<evidence type="ECO:0000313" key="5">
    <source>
        <dbReference type="Proteomes" id="UP000663829"/>
    </source>
</evidence>
<dbReference type="Proteomes" id="UP000663829">
    <property type="component" value="Unassembled WGS sequence"/>
</dbReference>
<gene>
    <name evidence="1" type="ORF">GPM918_LOCUS16827</name>
    <name evidence="2" type="ORF">OVA965_LOCUS18851</name>
    <name evidence="3" type="ORF">SRO942_LOCUS16826</name>
    <name evidence="4" type="ORF">TMI583_LOCUS18863</name>
</gene>
<evidence type="ECO:0000313" key="1">
    <source>
        <dbReference type="EMBL" id="CAF1061986.1"/>
    </source>
</evidence>
<organism evidence="1 5">
    <name type="scientific">Didymodactylos carnosus</name>
    <dbReference type="NCBI Taxonomy" id="1234261"/>
    <lineage>
        <taxon>Eukaryota</taxon>
        <taxon>Metazoa</taxon>
        <taxon>Spiralia</taxon>
        <taxon>Gnathifera</taxon>
        <taxon>Rotifera</taxon>
        <taxon>Eurotatoria</taxon>
        <taxon>Bdelloidea</taxon>
        <taxon>Philodinida</taxon>
        <taxon>Philodinidae</taxon>
        <taxon>Didymodactylos</taxon>
    </lineage>
</organism>
<accession>A0A814L7C9</accession>
<name>A0A814L7C9_9BILA</name>
<sequence>MNYQWNLPPIGAPDFDNALLSQKNFPMISLSVDENSDDTEIFQVEVGFRDEDECRSVLEPLANRNRCSFTQQFGFQEVRLTVPRSFADENHQQRASAAQKSITTDGKSLRLEINNGEIKILVEAIEHQVADVIAICSESGELRNIVLAAAGTTVCEEYHRESSRDERHWLETSPGLLKCQKLVYYKQEMDPLNLVLTIFVKTWVAYAYDNNYQSIVAKITLKSSSSNQRDLKKCRSEMERVCENSLIKSVITNIFDLREWTQSTIQEYFTFCVWKKQVLPKVDIENGIVELKGSAVDVSSNCVDESSQILL</sequence>
<comment type="caution">
    <text evidence="1">The sequence shown here is derived from an EMBL/GenBank/DDBJ whole genome shotgun (WGS) entry which is preliminary data.</text>
</comment>
<proteinExistence type="predicted"/>
<protein>
    <submittedName>
        <fullName evidence="1">Uncharacterized protein</fullName>
    </submittedName>
</protein>
<dbReference type="Proteomes" id="UP000682733">
    <property type="component" value="Unassembled WGS sequence"/>
</dbReference>
<dbReference type="EMBL" id="CAJNOK010009513">
    <property type="protein sequence ID" value="CAF1091789.1"/>
    <property type="molecule type" value="Genomic_DNA"/>
</dbReference>